<feature type="transmembrane region" description="Helical" evidence="1">
    <location>
        <begin position="115"/>
        <end position="148"/>
    </location>
</feature>
<organism evidence="2 3">
    <name type="scientific">Candidatus Raymondbacteria bacterium RIFOXYD12_FULL_49_13</name>
    <dbReference type="NCBI Taxonomy" id="1817890"/>
    <lineage>
        <taxon>Bacteria</taxon>
        <taxon>Raymondiibacteriota</taxon>
    </lineage>
</organism>
<dbReference type="Proteomes" id="UP000179243">
    <property type="component" value="Unassembled WGS sequence"/>
</dbReference>
<accession>A0A1F7F2B7</accession>
<dbReference type="AlphaFoldDB" id="A0A1F7F2B7"/>
<reference evidence="2 3" key="1">
    <citation type="journal article" date="2016" name="Nat. Commun.">
        <title>Thousands of microbial genomes shed light on interconnected biogeochemical processes in an aquifer system.</title>
        <authorList>
            <person name="Anantharaman K."/>
            <person name="Brown C.T."/>
            <person name="Hug L.A."/>
            <person name="Sharon I."/>
            <person name="Castelle C.J."/>
            <person name="Probst A.J."/>
            <person name="Thomas B.C."/>
            <person name="Singh A."/>
            <person name="Wilkins M.J."/>
            <person name="Karaoz U."/>
            <person name="Brodie E.L."/>
            <person name="Williams K.H."/>
            <person name="Hubbard S.S."/>
            <person name="Banfield J.F."/>
        </authorList>
    </citation>
    <scope>NUCLEOTIDE SEQUENCE [LARGE SCALE GENOMIC DNA]</scope>
</reference>
<feature type="transmembrane region" description="Helical" evidence="1">
    <location>
        <begin position="45"/>
        <end position="63"/>
    </location>
</feature>
<evidence type="ECO:0000313" key="2">
    <source>
        <dbReference type="EMBL" id="OGK00810.1"/>
    </source>
</evidence>
<protein>
    <submittedName>
        <fullName evidence="2">Uncharacterized protein</fullName>
    </submittedName>
</protein>
<comment type="caution">
    <text evidence="2">The sequence shown here is derived from an EMBL/GenBank/DDBJ whole genome shotgun (WGS) entry which is preliminary data.</text>
</comment>
<keyword evidence="1" id="KW-1133">Transmembrane helix</keyword>
<proteinExistence type="predicted"/>
<name>A0A1F7F2B7_UNCRA</name>
<keyword evidence="1" id="KW-0472">Membrane</keyword>
<evidence type="ECO:0000313" key="3">
    <source>
        <dbReference type="Proteomes" id="UP000179243"/>
    </source>
</evidence>
<evidence type="ECO:0000256" key="1">
    <source>
        <dbReference type="SAM" id="Phobius"/>
    </source>
</evidence>
<dbReference type="EMBL" id="MFYX01000139">
    <property type="protein sequence ID" value="OGK00810.1"/>
    <property type="molecule type" value="Genomic_DNA"/>
</dbReference>
<gene>
    <name evidence="2" type="ORF">A2519_07730</name>
</gene>
<keyword evidence="1" id="KW-0812">Transmembrane</keyword>
<sequence length="167" mass="19266">MFFKKSCDKGGILKQVIQNCYIVYNFMKTKRLSFSYSGSIFRGPIIRIVLFFFVIFYPTFVFLNPDIFPVLVHERVFHHKGSEINHGHADQSIHAFYRHASNSSKQAALNTPVKILLVYLFVLNMVYAFAKALPLVAVVFTCFILLFWQKTPELVLVNPRSRSPPSL</sequence>